<dbReference type="SUPFAM" id="SSF48452">
    <property type="entry name" value="TPR-like"/>
    <property type="match status" value="1"/>
</dbReference>
<comment type="caution">
    <text evidence="6">The sequence shown here is derived from an EMBL/GenBank/DDBJ whole genome shotgun (WGS) entry which is preliminary data.</text>
</comment>
<feature type="region of interest" description="Disordered" evidence="5">
    <location>
        <begin position="293"/>
        <end position="348"/>
    </location>
</feature>
<name>A0A5A8CQX1_CAFRO</name>
<evidence type="ECO:0000256" key="2">
    <source>
        <dbReference type="ARBA" id="ARBA00013194"/>
    </source>
</evidence>
<feature type="compositionally biased region" description="Low complexity" evidence="5">
    <location>
        <begin position="39"/>
        <end position="52"/>
    </location>
</feature>
<evidence type="ECO:0000313" key="6">
    <source>
        <dbReference type="EMBL" id="KAA0155475.1"/>
    </source>
</evidence>
<protein>
    <recommendedName>
        <fullName evidence="2">peptidylprolyl isomerase</fullName>
        <ecNumber evidence="2">5.2.1.8</ecNumber>
    </recommendedName>
</protein>
<evidence type="ECO:0000256" key="5">
    <source>
        <dbReference type="SAM" id="MobiDB-lite"/>
    </source>
</evidence>
<organism evidence="6 7">
    <name type="scientific">Cafeteria roenbergensis</name>
    <name type="common">Marine flagellate</name>
    <dbReference type="NCBI Taxonomy" id="33653"/>
    <lineage>
        <taxon>Eukaryota</taxon>
        <taxon>Sar</taxon>
        <taxon>Stramenopiles</taxon>
        <taxon>Bigyra</taxon>
        <taxon>Opalozoa</taxon>
        <taxon>Bicosoecida</taxon>
        <taxon>Cafeteriaceae</taxon>
        <taxon>Cafeteria</taxon>
    </lineage>
</organism>
<evidence type="ECO:0000313" key="7">
    <source>
        <dbReference type="Proteomes" id="UP000323011"/>
    </source>
</evidence>
<evidence type="ECO:0000256" key="1">
    <source>
        <dbReference type="ARBA" id="ARBA00000971"/>
    </source>
</evidence>
<dbReference type="AlphaFoldDB" id="A0A5A8CQX1"/>
<keyword evidence="3" id="KW-0697">Rotamase</keyword>
<feature type="region of interest" description="Disordered" evidence="5">
    <location>
        <begin position="34"/>
        <end position="80"/>
    </location>
</feature>
<reference evidence="6 7" key="1">
    <citation type="submission" date="2019-07" db="EMBL/GenBank/DDBJ databases">
        <title>Genomes of Cafeteria roenbergensis.</title>
        <authorList>
            <person name="Fischer M.G."/>
            <person name="Hackl T."/>
            <person name="Roman M."/>
        </authorList>
    </citation>
    <scope>NUCLEOTIDE SEQUENCE [LARGE SCALE GENOMIC DNA]</scope>
    <source>
        <strain evidence="6 7">BVI</strain>
    </source>
</reference>
<gene>
    <name evidence="6" type="ORF">FNF29_01848</name>
</gene>
<dbReference type="SMART" id="SM00028">
    <property type="entry name" value="TPR"/>
    <property type="match status" value="3"/>
</dbReference>
<keyword evidence="7" id="KW-1185">Reference proteome</keyword>
<keyword evidence="4" id="KW-0413">Isomerase</keyword>
<sequence length="458" mass="46220">MDGEGADGPPPRGAAAPYDWTRVYKEAEAELDAEEKAEAAALAAKKQEAGPPAAGGGPGAGTGQEDTPAMPWSRDRSKERRVFDLPTSHKMSGIRRFHARGNLLFSEGQFRRAAVQFRAALVWYEYTFPDQRKGPDGQAALDARRAACLLNLAACEISLRAWKEAEETATQALRALPVNVKALYRRALARRHLHRFEAAAADVEAALAAAPGSGALRREAALLRLTQREHRRRERALARRMLSGGGQDDTAAAAAACADAANAGAGTTATGAGAGAGADAPAEAGQLSGREDGALQEGSTAVTSLTGPLEPTAGTGGQLGGGEDGGGEARSDAASSAGTSVPSVWTSGGDAASGLTALGGERASVGGVSDWDGLGAGADAASMAGSGFGLATDWAAWLGTGDADAGGDSAEGALGTAAHGGDGPVRVSLEGAPAMSFEELLEASSKGLSRTELGHGVL</sequence>
<comment type="catalytic activity">
    <reaction evidence="1">
        <text>[protein]-peptidylproline (omega=180) = [protein]-peptidylproline (omega=0)</text>
        <dbReference type="Rhea" id="RHEA:16237"/>
        <dbReference type="Rhea" id="RHEA-COMP:10747"/>
        <dbReference type="Rhea" id="RHEA-COMP:10748"/>
        <dbReference type="ChEBI" id="CHEBI:83833"/>
        <dbReference type="ChEBI" id="CHEBI:83834"/>
        <dbReference type="EC" id="5.2.1.8"/>
    </reaction>
</comment>
<dbReference type="PANTHER" id="PTHR46512:SF9">
    <property type="entry name" value="PEPTIDYLPROLYL ISOMERASE"/>
    <property type="match status" value="1"/>
</dbReference>
<dbReference type="Proteomes" id="UP000323011">
    <property type="component" value="Unassembled WGS sequence"/>
</dbReference>
<dbReference type="GO" id="GO:0003755">
    <property type="term" value="F:peptidyl-prolyl cis-trans isomerase activity"/>
    <property type="evidence" value="ECO:0007669"/>
    <property type="project" value="UniProtKB-EC"/>
</dbReference>
<dbReference type="EC" id="5.2.1.8" evidence="2"/>
<dbReference type="InterPro" id="IPR050754">
    <property type="entry name" value="FKBP4/5/8-like"/>
</dbReference>
<dbReference type="Gene3D" id="1.25.40.10">
    <property type="entry name" value="Tetratricopeptide repeat domain"/>
    <property type="match status" value="1"/>
</dbReference>
<feature type="compositionally biased region" description="Gly residues" evidence="5">
    <location>
        <begin position="53"/>
        <end position="62"/>
    </location>
</feature>
<dbReference type="EMBL" id="VLTN01000007">
    <property type="protein sequence ID" value="KAA0155475.1"/>
    <property type="molecule type" value="Genomic_DNA"/>
</dbReference>
<dbReference type="InterPro" id="IPR019734">
    <property type="entry name" value="TPR_rpt"/>
</dbReference>
<dbReference type="PANTHER" id="PTHR46512">
    <property type="entry name" value="PEPTIDYLPROLYL ISOMERASE"/>
    <property type="match status" value="1"/>
</dbReference>
<feature type="compositionally biased region" description="Polar residues" evidence="5">
    <location>
        <begin position="297"/>
        <end position="306"/>
    </location>
</feature>
<evidence type="ECO:0000256" key="3">
    <source>
        <dbReference type="ARBA" id="ARBA00023110"/>
    </source>
</evidence>
<accession>A0A5A8CQX1</accession>
<proteinExistence type="predicted"/>
<feature type="compositionally biased region" description="Gly residues" evidence="5">
    <location>
        <begin position="314"/>
        <end position="324"/>
    </location>
</feature>
<evidence type="ECO:0000256" key="4">
    <source>
        <dbReference type="ARBA" id="ARBA00023235"/>
    </source>
</evidence>
<dbReference type="InterPro" id="IPR011990">
    <property type="entry name" value="TPR-like_helical_dom_sf"/>
</dbReference>